<keyword evidence="4" id="KW-0238">DNA-binding</keyword>
<dbReference type="Gene3D" id="3.40.1170.10">
    <property type="entry name" value="DNA repair protein MutS, domain I"/>
    <property type="match status" value="1"/>
</dbReference>
<dbReference type="InterPro" id="IPR007695">
    <property type="entry name" value="DNA_mismatch_repair_MutS-lik_N"/>
</dbReference>
<comment type="caution">
    <text evidence="7">The sequence shown here is derived from an EMBL/GenBank/DDBJ whole genome shotgun (WGS) entry which is preliminary data.</text>
</comment>
<keyword evidence="2" id="KW-0227">DNA damage</keyword>
<feature type="domain" description="DNA mismatch repair protein MutS-like N-terminal" evidence="6">
    <location>
        <begin position="8"/>
        <end position="113"/>
    </location>
</feature>
<keyword evidence="5" id="KW-0234">DNA repair</keyword>
<dbReference type="SUPFAM" id="SSF55271">
    <property type="entry name" value="DNA repair protein MutS, domain I"/>
    <property type="match status" value="1"/>
</dbReference>
<evidence type="ECO:0000256" key="3">
    <source>
        <dbReference type="ARBA" id="ARBA00022840"/>
    </source>
</evidence>
<evidence type="ECO:0000256" key="4">
    <source>
        <dbReference type="ARBA" id="ARBA00023125"/>
    </source>
</evidence>
<evidence type="ECO:0000313" key="7">
    <source>
        <dbReference type="EMBL" id="GAG98581.1"/>
    </source>
</evidence>
<evidence type="ECO:0000256" key="5">
    <source>
        <dbReference type="ARBA" id="ARBA00023204"/>
    </source>
</evidence>
<name>X1DQ94_9ZZZZ</name>
<protein>
    <recommendedName>
        <fullName evidence="6">DNA mismatch repair protein MutS-like N-terminal domain-containing protein</fullName>
    </recommendedName>
</protein>
<proteinExistence type="predicted"/>
<gene>
    <name evidence="7" type="ORF">S01H4_39341</name>
</gene>
<reference evidence="7" key="1">
    <citation type="journal article" date="2014" name="Front. Microbiol.">
        <title>High frequency of phylogenetically diverse reductive dehalogenase-homologous genes in deep subseafloor sedimentary metagenomes.</title>
        <authorList>
            <person name="Kawai M."/>
            <person name="Futagami T."/>
            <person name="Toyoda A."/>
            <person name="Takaki Y."/>
            <person name="Nishi S."/>
            <person name="Hori S."/>
            <person name="Arai W."/>
            <person name="Tsubouchi T."/>
            <person name="Morono Y."/>
            <person name="Uchiyama I."/>
            <person name="Ito T."/>
            <person name="Fujiyama A."/>
            <person name="Inagaki F."/>
            <person name="Takami H."/>
        </authorList>
    </citation>
    <scope>NUCLEOTIDE SEQUENCE</scope>
    <source>
        <strain evidence="7">Expedition CK06-06</strain>
    </source>
</reference>
<dbReference type="Pfam" id="PF01624">
    <property type="entry name" value="MutS_I"/>
    <property type="match status" value="1"/>
</dbReference>
<keyword evidence="3" id="KW-0067">ATP-binding</keyword>
<evidence type="ECO:0000256" key="1">
    <source>
        <dbReference type="ARBA" id="ARBA00022741"/>
    </source>
</evidence>
<dbReference type="GO" id="GO:0030983">
    <property type="term" value="F:mismatched DNA binding"/>
    <property type="evidence" value="ECO:0007669"/>
    <property type="project" value="InterPro"/>
</dbReference>
<keyword evidence="1" id="KW-0547">Nucleotide-binding</keyword>
<feature type="non-terminal residue" evidence="7">
    <location>
        <position position="170"/>
    </location>
</feature>
<sequence length="170" mass="19109">MTKKNSLTPMMEQYFRIKKDHKDTLLFFRLGDFYEMFYEDAKVASAVLEIALTSRQKVPMCGVPYHAVDSYLTKLLKRGFKIAICEQVEDAKKAIGIVKREVVKILTPGTALELEVGEEKENTYIASLFFQNSNWGMAVVDLASGEIKTAQSNAAAPGSINDELIKHPDR</sequence>
<dbReference type="GO" id="GO:0006298">
    <property type="term" value="P:mismatch repair"/>
    <property type="evidence" value="ECO:0007669"/>
    <property type="project" value="InterPro"/>
</dbReference>
<dbReference type="EMBL" id="BART01021299">
    <property type="protein sequence ID" value="GAG98581.1"/>
    <property type="molecule type" value="Genomic_DNA"/>
</dbReference>
<dbReference type="InterPro" id="IPR016151">
    <property type="entry name" value="DNA_mismatch_repair_MutS_N"/>
</dbReference>
<evidence type="ECO:0000259" key="6">
    <source>
        <dbReference type="Pfam" id="PF01624"/>
    </source>
</evidence>
<dbReference type="InterPro" id="IPR036678">
    <property type="entry name" value="MutS_con_dom_sf"/>
</dbReference>
<dbReference type="AlphaFoldDB" id="X1DQ94"/>
<dbReference type="GO" id="GO:0005524">
    <property type="term" value="F:ATP binding"/>
    <property type="evidence" value="ECO:0007669"/>
    <property type="project" value="UniProtKB-KW"/>
</dbReference>
<dbReference type="FunFam" id="3.40.1170.10:FF:000001">
    <property type="entry name" value="DNA mismatch repair protein MutS"/>
    <property type="match status" value="1"/>
</dbReference>
<evidence type="ECO:0000256" key="2">
    <source>
        <dbReference type="ARBA" id="ARBA00022763"/>
    </source>
</evidence>
<accession>X1DQ94</accession>
<dbReference type="SUPFAM" id="SSF53150">
    <property type="entry name" value="DNA repair protein MutS, domain II"/>
    <property type="match status" value="1"/>
</dbReference>
<organism evidence="7">
    <name type="scientific">marine sediment metagenome</name>
    <dbReference type="NCBI Taxonomy" id="412755"/>
    <lineage>
        <taxon>unclassified sequences</taxon>
        <taxon>metagenomes</taxon>
        <taxon>ecological metagenomes</taxon>
    </lineage>
</organism>